<protein>
    <submittedName>
        <fullName evidence="1">Uncharacterized protein</fullName>
    </submittedName>
</protein>
<proteinExistence type="predicted"/>
<dbReference type="EMBL" id="BAABIA010000002">
    <property type="protein sequence ID" value="GAA5137086.1"/>
    <property type="molecule type" value="Genomic_DNA"/>
</dbReference>
<sequence>MTGVVQSVDHASRWITFARADGASRRFVYGKLARFWHGTSDSLPSSLNPGMNVQLNLHNPLFGPDYATQIVLLAALQK</sequence>
<accession>A0ABP9P4U4</accession>
<organism evidence="1 2">
    <name type="scientific">Prosthecobacter algae</name>
    <dbReference type="NCBI Taxonomy" id="1144682"/>
    <lineage>
        <taxon>Bacteria</taxon>
        <taxon>Pseudomonadati</taxon>
        <taxon>Verrucomicrobiota</taxon>
        <taxon>Verrucomicrobiia</taxon>
        <taxon>Verrucomicrobiales</taxon>
        <taxon>Verrucomicrobiaceae</taxon>
        <taxon>Prosthecobacter</taxon>
    </lineage>
</organism>
<dbReference type="Proteomes" id="UP001499852">
    <property type="component" value="Unassembled WGS sequence"/>
</dbReference>
<evidence type="ECO:0000313" key="1">
    <source>
        <dbReference type="EMBL" id="GAA5137086.1"/>
    </source>
</evidence>
<reference evidence="2" key="1">
    <citation type="journal article" date="2019" name="Int. J. Syst. Evol. Microbiol.">
        <title>The Global Catalogue of Microorganisms (GCM) 10K type strain sequencing project: providing services to taxonomists for standard genome sequencing and annotation.</title>
        <authorList>
            <consortium name="The Broad Institute Genomics Platform"/>
            <consortium name="The Broad Institute Genome Sequencing Center for Infectious Disease"/>
            <person name="Wu L."/>
            <person name="Ma J."/>
        </authorList>
    </citation>
    <scope>NUCLEOTIDE SEQUENCE [LARGE SCALE GENOMIC DNA]</scope>
    <source>
        <strain evidence="2">JCM 18053</strain>
    </source>
</reference>
<keyword evidence="2" id="KW-1185">Reference proteome</keyword>
<gene>
    <name evidence="1" type="ORF">GCM10023213_13270</name>
</gene>
<evidence type="ECO:0000313" key="2">
    <source>
        <dbReference type="Proteomes" id="UP001499852"/>
    </source>
</evidence>
<comment type="caution">
    <text evidence="1">The sequence shown here is derived from an EMBL/GenBank/DDBJ whole genome shotgun (WGS) entry which is preliminary data.</text>
</comment>
<name>A0ABP9P4U4_9BACT</name>